<dbReference type="AlphaFoldDB" id="A0A0M0K764"/>
<dbReference type="EMBL" id="JWZX01001223">
    <property type="protein sequence ID" value="KOO34432.1"/>
    <property type="molecule type" value="Genomic_DNA"/>
</dbReference>
<dbReference type="PROSITE" id="PS01032">
    <property type="entry name" value="PPM_1"/>
    <property type="match status" value="1"/>
</dbReference>
<dbReference type="InterPro" id="IPR036457">
    <property type="entry name" value="PPM-type-like_dom_sf"/>
</dbReference>
<evidence type="ECO:0000256" key="3">
    <source>
        <dbReference type="ARBA" id="ARBA00022912"/>
    </source>
</evidence>
<evidence type="ECO:0000259" key="6">
    <source>
        <dbReference type="PROSITE" id="PS51746"/>
    </source>
</evidence>
<feature type="region of interest" description="Disordered" evidence="5">
    <location>
        <begin position="1"/>
        <end position="49"/>
    </location>
</feature>
<keyword evidence="8" id="KW-1185">Reference proteome</keyword>
<dbReference type="Pfam" id="PF00481">
    <property type="entry name" value="PP2C"/>
    <property type="match status" value="1"/>
</dbReference>
<name>A0A0M0K764_9EUKA</name>
<keyword evidence="1" id="KW-0479">Metal-binding</keyword>
<keyword evidence="2 4" id="KW-0378">Hydrolase</keyword>
<evidence type="ECO:0000256" key="1">
    <source>
        <dbReference type="ARBA" id="ARBA00022723"/>
    </source>
</evidence>
<dbReference type="OrthoDB" id="10264738at2759"/>
<evidence type="ECO:0000256" key="4">
    <source>
        <dbReference type="RuleBase" id="RU003465"/>
    </source>
</evidence>
<dbReference type="InterPro" id="IPR000222">
    <property type="entry name" value="PP2C_BS"/>
</dbReference>
<dbReference type="InterPro" id="IPR015655">
    <property type="entry name" value="PP2C"/>
</dbReference>
<evidence type="ECO:0000256" key="2">
    <source>
        <dbReference type="ARBA" id="ARBA00022801"/>
    </source>
</evidence>
<proteinExistence type="inferred from homology"/>
<comment type="caution">
    <text evidence="7">The sequence shown here is derived from an EMBL/GenBank/DDBJ whole genome shotgun (WGS) entry which is preliminary data.</text>
</comment>
<keyword evidence="3 4" id="KW-0904">Protein phosphatase</keyword>
<dbReference type="PANTHER" id="PTHR13832:SF699">
    <property type="entry name" value="INTEGRIN-LINKED KINASE-ASSOCIATED SERINE_THREONINE PHOSPHATASE 2C"/>
    <property type="match status" value="1"/>
</dbReference>
<dbReference type="Gene3D" id="3.60.40.10">
    <property type="entry name" value="PPM-type phosphatase domain"/>
    <property type="match status" value="1"/>
</dbReference>
<accession>A0A0M0K764</accession>
<dbReference type="GO" id="GO:0046872">
    <property type="term" value="F:metal ion binding"/>
    <property type="evidence" value="ECO:0007669"/>
    <property type="project" value="UniProtKB-KW"/>
</dbReference>
<dbReference type="SMART" id="SM00331">
    <property type="entry name" value="PP2C_SIG"/>
    <property type="match status" value="1"/>
</dbReference>
<comment type="similarity">
    <text evidence="4">Belongs to the PP2C family.</text>
</comment>
<sequence>EHKQHPNEDRHTSVGDLNAELEAARARGFESKIGSDGPKPLNDGAPPVGSTPPAHAFFGVYDGHGGSRCATHASSRLHLLLAHDLALWRASPKSALEAAFGLIEAELRQIYVATPEEKSGTCACAAVVRGHRLIVGWTGDCRALLLRPEGHAKECVQLTTDHRATESKENSRILKAGGEIKDGRVWGALMPSRTLGDFPWKDMGPGLSAVPEVTEVELTEDDKYLVIGSDGVFDALSNKAIAKIVCKMTGTAQKVCNELVKEMKKKPSGDDTTLIVVQLGPAPGATKRPPSL</sequence>
<feature type="domain" description="PPM-type phosphatase" evidence="6">
    <location>
        <begin position="1"/>
        <end position="279"/>
    </location>
</feature>
<reference evidence="8" key="1">
    <citation type="journal article" date="2015" name="PLoS Genet.">
        <title>Genome Sequence and Transcriptome Analyses of Chrysochromulina tobin: Metabolic Tools for Enhanced Algal Fitness in the Prominent Order Prymnesiales (Haptophyceae).</title>
        <authorList>
            <person name="Hovde B.T."/>
            <person name="Deodato C.R."/>
            <person name="Hunsperger H.M."/>
            <person name="Ryken S.A."/>
            <person name="Yost W."/>
            <person name="Jha R.K."/>
            <person name="Patterson J."/>
            <person name="Monnat R.J. Jr."/>
            <person name="Barlow S.B."/>
            <person name="Starkenburg S.R."/>
            <person name="Cattolico R.A."/>
        </authorList>
    </citation>
    <scope>NUCLEOTIDE SEQUENCE</scope>
    <source>
        <strain evidence="8">CCMP291</strain>
    </source>
</reference>
<organism evidence="7 8">
    <name type="scientific">Chrysochromulina tobinii</name>
    <dbReference type="NCBI Taxonomy" id="1460289"/>
    <lineage>
        <taxon>Eukaryota</taxon>
        <taxon>Haptista</taxon>
        <taxon>Haptophyta</taxon>
        <taxon>Prymnesiophyceae</taxon>
        <taxon>Prymnesiales</taxon>
        <taxon>Chrysochromulinaceae</taxon>
        <taxon>Chrysochromulina</taxon>
    </lineage>
</organism>
<dbReference type="SUPFAM" id="SSF81606">
    <property type="entry name" value="PP2C-like"/>
    <property type="match status" value="1"/>
</dbReference>
<feature type="non-terminal residue" evidence="7">
    <location>
        <position position="1"/>
    </location>
</feature>
<evidence type="ECO:0000256" key="5">
    <source>
        <dbReference type="SAM" id="MobiDB-lite"/>
    </source>
</evidence>
<dbReference type="InterPro" id="IPR001932">
    <property type="entry name" value="PPM-type_phosphatase-like_dom"/>
</dbReference>
<dbReference type="PANTHER" id="PTHR13832">
    <property type="entry name" value="PROTEIN PHOSPHATASE 2C"/>
    <property type="match status" value="1"/>
</dbReference>
<dbReference type="PROSITE" id="PS51746">
    <property type="entry name" value="PPM_2"/>
    <property type="match status" value="1"/>
</dbReference>
<protein>
    <submittedName>
        <fullName evidence="7">Protein phosphatase 2c</fullName>
    </submittedName>
</protein>
<evidence type="ECO:0000313" key="7">
    <source>
        <dbReference type="EMBL" id="KOO34432.1"/>
    </source>
</evidence>
<evidence type="ECO:0000313" key="8">
    <source>
        <dbReference type="Proteomes" id="UP000037460"/>
    </source>
</evidence>
<dbReference type="SMART" id="SM00332">
    <property type="entry name" value="PP2Cc"/>
    <property type="match status" value="1"/>
</dbReference>
<dbReference type="Proteomes" id="UP000037460">
    <property type="component" value="Unassembled WGS sequence"/>
</dbReference>
<gene>
    <name evidence="7" type="ORF">Ctob_015525</name>
</gene>
<dbReference type="GO" id="GO:0004722">
    <property type="term" value="F:protein serine/threonine phosphatase activity"/>
    <property type="evidence" value="ECO:0007669"/>
    <property type="project" value="InterPro"/>
</dbReference>
<feature type="compositionally biased region" description="Basic and acidic residues" evidence="5">
    <location>
        <begin position="1"/>
        <end position="13"/>
    </location>
</feature>
<dbReference type="CDD" id="cd00143">
    <property type="entry name" value="PP2Cc"/>
    <property type="match status" value="1"/>
</dbReference>